<evidence type="ECO:0000313" key="1">
    <source>
        <dbReference type="EMBL" id="BBX29312.1"/>
    </source>
</evidence>
<proteinExistence type="predicted"/>
<accession>A0A6N4V0T3</accession>
<sequence>MRIAAKEVEPKIVVMADTARPVRMRTGALTYMFTEAEAIELADKLVDAVDEIRTTNRKAAP</sequence>
<dbReference type="RefSeq" id="WP_163667602.1">
    <property type="nucleotide sequence ID" value="NZ_AP022565.1"/>
</dbReference>
<organism evidence="1 2">
    <name type="scientific">Mycolicibacterium alvei</name>
    <dbReference type="NCBI Taxonomy" id="67081"/>
    <lineage>
        <taxon>Bacteria</taxon>
        <taxon>Bacillati</taxon>
        <taxon>Actinomycetota</taxon>
        <taxon>Actinomycetes</taxon>
        <taxon>Mycobacteriales</taxon>
        <taxon>Mycobacteriaceae</taxon>
        <taxon>Mycolicibacterium</taxon>
    </lineage>
</organism>
<evidence type="ECO:0000313" key="2">
    <source>
        <dbReference type="Proteomes" id="UP000466906"/>
    </source>
</evidence>
<dbReference type="AlphaFoldDB" id="A0A6N4V0T3"/>
<protein>
    <submittedName>
        <fullName evidence="1">Uncharacterized protein</fullName>
    </submittedName>
</protein>
<dbReference type="EMBL" id="AP022565">
    <property type="protein sequence ID" value="BBX29312.1"/>
    <property type="molecule type" value="Genomic_DNA"/>
</dbReference>
<keyword evidence="2" id="KW-1185">Reference proteome</keyword>
<gene>
    <name evidence="1" type="ORF">MALV_44370</name>
</gene>
<dbReference type="Proteomes" id="UP000466906">
    <property type="component" value="Chromosome"/>
</dbReference>
<dbReference type="KEGG" id="malv:MALV_44370"/>
<name>A0A6N4V0T3_9MYCO</name>
<reference evidence="1 2" key="1">
    <citation type="journal article" date="2019" name="Emerg. Microbes Infect.">
        <title>Comprehensive subspecies identification of 175 nontuberculous mycobacteria species based on 7547 genomic profiles.</title>
        <authorList>
            <person name="Matsumoto Y."/>
            <person name="Kinjo T."/>
            <person name="Motooka D."/>
            <person name="Nabeya D."/>
            <person name="Jung N."/>
            <person name="Uechi K."/>
            <person name="Horii T."/>
            <person name="Iida T."/>
            <person name="Fujita J."/>
            <person name="Nakamura S."/>
        </authorList>
    </citation>
    <scope>NUCLEOTIDE SEQUENCE [LARGE SCALE GENOMIC DNA]</scope>
    <source>
        <strain evidence="1 2">JCM 12272</strain>
    </source>
</reference>